<sequence length="360" mass="40590">MNTQMQAKNRISWIDIAKAIGILFVLINHAELHLGIVTYLGGMFYMPVFFVLSGYTFKERQSETLLIFTKHKAKRLLIPYAFFQLLLVGMVTFKNIFAGQTLSNPALPFIGAIYSRNALYPNSSDVLVKVSNDNIHLMTAMNAPLWFLTGLFISLVMYKFILGLAKQNEKREYSYIGISMLIGIAFKYFCPILLPWSIDTAFIYVGFLHLGRILKRKNGLECLYHKPAVILGILLIFIGVSFMNGSGNLSIRDFGNSVLLNFAAGGFGVVCILLLSKAVEEHLTHLSCLLKSIGRHTIGILALHVLVFTMTEYVCFRFNLSGQVIEKVAKIVLSVVILVPIDWFIQKYLPLVYGIKRRNE</sequence>
<dbReference type="PANTHER" id="PTHR37312">
    <property type="entry name" value="MEMBRANE-BOUND ACYLTRANSFERASE YKRP-RELATED"/>
    <property type="match status" value="1"/>
</dbReference>
<feature type="transmembrane region" description="Helical" evidence="1">
    <location>
        <begin position="228"/>
        <end position="246"/>
    </location>
</feature>
<feature type="transmembrane region" description="Helical" evidence="1">
    <location>
        <begin position="143"/>
        <end position="161"/>
    </location>
</feature>
<keyword evidence="1" id="KW-0812">Transmembrane</keyword>
<evidence type="ECO:0000313" key="4">
    <source>
        <dbReference type="Proteomes" id="UP000247523"/>
    </source>
</evidence>
<feature type="transmembrane region" description="Helical" evidence="1">
    <location>
        <begin position="77"/>
        <end position="97"/>
    </location>
</feature>
<accession>A0A318EN74</accession>
<feature type="domain" description="Acyltransferase 3" evidence="2">
    <location>
        <begin position="12"/>
        <end position="339"/>
    </location>
</feature>
<dbReference type="GO" id="GO:0016747">
    <property type="term" value="F:acyltransferase activity, transferring groups other than amino-acyl groups"/>
    <property type="evidence" value="ECO:0007669"/>
    <property type="project" value="InterPro"/>
</dbReference>
<dbReference type="InterPro" id="IPR002656">
    <property type="entry name" value="Acyl_transf_3_dom"/>
</dbReference>
<evidence type="ECO:0000259" key="2">
    <source>
        <dbReference type="Pfam" id="PF01757"/>
    </source>
</evidence>
<evidence type="ECO:0000313" key="3">
    <source>
        <dbReference type="EMBL" id="PXV90148.1"/>
    </source>
</evidence>
<dbReference type="Pfam" id="PF01757">
    <property type="entry name" value="Acyl_transf_3"/>
    <property type="match status" value="1"/>
</dbReference>
<proteinExistence type="predicted"/>
<feature type="transmembrane region" description="Helical" evidence="1">
    <location>
        <begin position="12"/>
        <end position="30"/>
    </location>
</feature>
<feature type="transmembrane region" description="Helical" evidence="1">
    <location>
        <begin position="36"/>
        <end position="57"/>
    </location>
</feature>
<name>A0A318EN74_9FIRM</name>
<feature type="transmembrane region" description="Helical" evidence="1">
    <location>
        <begin position="296"/>
        <end position="316"/>
    </location>
</feature>
<dbReference type="EMBL" id="QICS01000005">
    <property type="protein sequence ID" value="PXV90148.1"/>
    <property type="molecule type" value="Genomic_DNA"/>
</dbReference>
<protein>
    <submittedName>
        <fullName evidence="3">Fucose 4-O-acetylase-like acetyltransferase</fullName>
    </submittedName>
</protein>
<dbReference type="InterPro" id="IPR052734">
    <property type="entry name" value="Nod_factor_acetyltransferase"/>
</dbReference>
<organism evidence="3 4">
    <name type="scientific">Lachnotalea glycerini</name>
    <dbReference type="NCBI Taxonomy" id="1763509"/>
    <lineage>
        <taxon>Bacteria</taxon>
        <taxon>Bacillati</taxon>
        <taxon>Bacillota</taxon>
        <taxon>Clostridia</taxon>
        <taxon>Lachnospirales</taxon>
        <taxon>Lachnospiraceae</taxon>
        <taxon>Lachnotalea</taxon>
    </lineage>
</organism>
<keyword evidence="3" id="KW-0808">Transferase</keyword>
<comment type="caution">
    <text evidence="3">The sequence shown here is derived from an EMBL/GenBank/DDBJ whole genome shotgun (WGS) entry which is preliminary data.</text>
</comment>
<evidence type="ECO:0000256" key="1">
    <source>
        <dbReference type="SAM" id="Phobius"/>
    </source>
</evidence>
<keyword evidence="1" id="KW-1133">Transmembrane helix</keyword>
<feature type="transmembrane region" description="Helical" evidence="1">
    <location>
        <begin position="328"/>
        <end position="345"/>
    </location>
</feature>
<dbReference type="AlphaFoldDB" id="A0A318EN74"/>
<feature type="transmembrane region" description="Helical" evidence="1">
    <location>
        <begin position="258"/>
        <end position="276"/>
    </location>
</feature>
<dbReference type="PANTHER" id="PTHR37312:SF1">
    <property type="entry name" value="MEMBRANE-BOUND ACYLTRANSFERASE YKRP-RELATED"/>
    <property type="match status" value="1"/>
</dbReference>
<keyword evidence="1" id="KW-0472">Membrane</keyword>
<dbReference type="RefSeq" id="WP_110291087.1">
    <property type="nucleotide sequence ID" value="NZ_QICS01000005.1"/>
</dbReference>
<gene>
    <name evidence="3" type="ORF">C8E03_10555</name>
</gene>
<dbReference type="Proteomes" id="UP000247523">
    <property type="component" value="Unassembled WGS sequence"/>
</dbReference>
<reference evidence="3 4" key="1">
    <citation type="submission" date="2018-05" db="EMBL/GenBank/DDBJ databases">
        <title>Genomic Encyclopedia of Type Strains, Phase IV (KMG-IV): sequencing the most valuable type-strain genomes for metagenomic binning, comparative biology and taxonomic classification.</title>
        <authorList>
            <person name="Goeker M."/>
        </authorList>
    </citation>
    <scope>NUCLEOTIDE SEQUENCE [LARGE SCALE GENOMIC DNA]</scope>
    <source>
        <strain evidence="3 4">DSM 28816</strain>
    </source>
</reference>